<sequence>MPYYSELGVYTPSSSYTSPLLKGPYATHSSILASNILPPSSKPYTRSNFRGYKPHLTPISESNLNPLRRISSPKVLYHSSPKVRVPRPVKISTSDIDASLSRLNIKHAQPQAKQPPKKESSSVVEHEAKPNAEIRRDRPTIRLQTIHKDTVEKEIGQIKSWRDNFQPEELAVEAKQRKKTPGEILKEKFLIRSKSKEAVPQLEPPKLHRRVSVKKSPSFKDICNVITSDQVVEDLNPGQPLEVRRRQSRQFSHDDIIKEIQRSSSTLSVEEVQILDALLQAENEVGLYQTPPVLEEEAKGAKRRKPKPDSNTDGEDASKNHRRSTKKLLKHSASAESMPESTKLRKESSLKNMIKDISQVEIETIKHPVKPRSIITSSVGAIDETPTPQQLKAIVEDLEVEESPKQEKKEKKFRFNVTVQEFPVKKKINAPKYELKKDNYGVTQIPKAKLPVVTSILKKRQQGQAGSEAGNGKEMKKKLLKSMSEVQVRSKPDLVKKSGSNENLHSNFTVMVNKSFGDNSPKIPGSPQGSGKLKIISIANGVEKTHNKEQVQVSIPTTEAQADQEPIADKDFLFKSAKKRLRSDTFLCKSDLGRKDLPSWAQAVPKELDDTSKETISLETEEKACVAAPEVVEDLSEKVDKTQQVEEVTETKEEVTVPESTEPPAVENNNFWDSLGEETYKPPKLSKLKIEPKDPRALLNELQEALKEPETPEELERRMVSKRSLIQKANKSDPDLSIFEPPTPPPPEPVKEPSPEPSFVPLQSNRLSQWMNPWKKPDQMEECPVEIFAKPKFIRARHIPRRWRHDNGEDSDSEDSTTSEEDSSSDEESEEEEEDAGELTKVGASTSSDDSGFDSGRAKTKECDVNCHKKCQKLMANLCGVNQKLVVEAIEKVRKGSIDNRDSPGNALNPASNPAFALDFNDLPEEVSQSSTYQGFQKSGRITPPATTIPRFRKYCVDDFNFLKVLGKGSFGKVLLAELKGTEYYYAIKCLKKDVVLEDDDVECTLIERKVLALGTKHPYLCHLLCTFQTESHLFFVMEYLNGGDLMFHIQNERRFSEARARFYGAEIVSGLKFLHNKGIVYRDLKLDNILLDFDGHVRIADFGMCKLQIFLDRMADTFCGTPDYMAPEIIKGQHYNQCVDWWSFGVLLYEMLLGQSPFSGGDEDELFWSICNEKPVIPRFLSAEAGSVLIQFLEKDANKRLGHRFSPHGDIQDHSFFQPIDWHALEARRLEPPFKPNLQHPLDTQYFDKTFTIEKAKLTPIETGILQSMDQTQFQGFSYTNPNATDK</sequence>
<reference evidence="11" key="2">
    <citation type="submission" date="2024-08" db="UniProtKB">
        <authorList>
            <consortium name="EnsemblMetazoa"/>
        </authorList>
    </citation>
    <scope>IDENTIFICATION</scope>
</reference>
<dbReference type="Proteomes" id="UP000019118">
    <property type="component" value="Unassembled WGS sequence"/>
</dbReference>
<feature type="binding site" evidence="7">
    <location>
        <position position="989"/>
    </location>
    <ligand>
        <name>ATP</name>
        <dbReference type="ChEBI" id="CHEBI:30616"/>
    </ligand>
</feature>
<dbReference type="GO" id="GO:0004674">
    <property type="term" value="F:protein serine/threonine kinase activity"/>
    <property type="evidence" value="ECO:0007669"/>
    <property type="project" value="UniProtKB-KW"/>
</dbReference>
<keyword evidence="6 7" id="KW-0067">ATP-binding</keyword>
<proteinExistence type="predicted"/>
<keyword evidence="5" id="KW-0418">Kinase</keyword>
<evidence type="ECO:0000256" key="4">
    <source>
        <dbReference type="ARBA" id="ARBA00022741"/>
    </source>
</evidence>
<dbReference type="InterPro" id="IPR011009">
    <property type="entry name" value="Kinase-like_dom_sf"/>
</dbReference>
<dbReference type="InterPro" id="IPR000719">
    <property type="entry name" value="Prot_kinase_dom"/>
</dbReference>
<dbReference type="InterPro" id="IPR017441">
    <property type="entry name" value="Protein_kinase_ATP_BS"/>
</dbReference>
<dbReference type="PROSITE" id="PS50011">
    <property type="entry name" value="PROTEIN_KINASE_DOM"/>
    <property type="match status" value="1"/>
</dbReference>
<evidence type="ECO:0000259" key="10">
    <source>
        <dbReference type="PROSITE" id="PS51285"/>
    </source>
</evidence>
<feature type="compositionally biased region" description="Polar residues" evidence="8">
    <location>
        <begin position="762"/>
        <end position="771"/>
    </location>
</feature>
<dbReference type="CDD" id="cd05592">
    <property type="entry name" value="STKc_nPKC_theta_like"/>
    <property type="match status" value="1"/>
</dbReference>
<feature type="compositionally biased region" description="Acidic residues" evidence="8">
    <location>
        <begin position="809"/>
        <end position="837"/>
    </location>
</feature>
<feature type="compositionally biased region" description="Basic and acidic residues" evidence="8">
    <location>
        <begin position="704"/>
        <end position="719"/>
    </location>
</feature>
<feature type="domain" description="AGC-kinase C-terminal" evidence="10">
    <location>
        <begin position="1219"/>
        <end position="1288"/>
    </location>
</feature>
<feature type="compositionally biased region" description="Basic and acidic residues" evidence="8">
    <location>
        <begin position="636"/>
        <end position="655"/>
    </location>
</feature>
<accession>A0AAR5QHX0</accession>
<feature type="region of interest" description="Disordered" evidence="8">
    <location>
        <begin position="636"/>
        <end position="776"/>
    </location>
</feature>
<dbReference type="EnsemblMetazoa" id="XM_019917178.1">
    <property type="protein sequence ID" value="XP_019772737.1"/>
    <property type="gene ID" value="LOC109546270"/>
</dbReference>
<evidence type="ECO:0000259" key="9">
    <source>
        <dbReference type="PROSITE" id="PS50011"/>
    </source>
</evidence>
<keyword evidence="12" id="KW-1185">Reference proteome</keyword>
<feature type="compositionally biased region" description="Low complexity" evidence="8">
    <location>
        <begin position="657"/>
        <end position="667"/>
    </location>
</feature>
<dbReference type="Gene3D" id="1.10.510.10">
    <property type="entry name" value="Transferase(Phosphotransferase) domain 1"/>
    <property type="match status" value="1"/>
</dbReference>
<dbReference type="InterPro" id="IPR017892">
    <property type="entry name" value="Pkinase_C"/>
</dbReference>
<evidence type="ECO:0000256" key="5">
    <source>
        <dbReference type="ARBA" id="ARBA00022777"/>
    </source>
</evidence>
<evidence type="ECO:0000313" key="11">
    <source>
        <dbReference type="EnsemblMetazoa" id="XP_019772737.1"/>
    </source>
</evidence>
<dbReference type="PROSITE" id="PS00108">
    <property type="entry name" value="PROTEIN_KINASE_ST"/>
    <property type="match status" value="1"/>
</dbReference>
<dbReference type="PROSITE" id="PS00107">
    <property type="entry name" value="PROTEIN_KINASE_ATP"/>
    <property type="match status" value="1"/>
</dbReference>
<dbReference type="FunFam" id="1.10.510.10:FF:000150">
    <property type="entry name" value="Protein kinase C, theta"/>
    <property type="match status" value="1"/>
</dbReference>
<keyword evidence="1" id="KW-0723">Serine/threonine-protein kinase</keyword>
<dbReference type="KEGG" id="dpa:109546270"/>
<evidence type="ECO:0000256" key="8">
    <source>
        <dbReference type="SAM" id="MobiDB-lite"/>
    </source>
</evidence>
<feature type="region of interest" description="Disordered" evidence="8">
    <location>
        <begin position="106"/>
        <end position="138"/>
    </location>
</feature>
<dbReference type="PROSITE" id="PS51285">
    <property type="entry name" value="AGC_KINASE_CTER"/>
    <property type="match status" value="1"/>
</dbReference>
<evidence type="ECO:0000313" key="12">
    <source>
        <dbReference type="Proteomes" id="UP000019118"/>
    </source>
</evidence>
<feature type="region of interest" description="Disordered" evidence="8">
    <location>
        <begin position="290"/>
        <end position="348"/>
    </location>
</feature>
<feature type="region of interest" description="Disordered" evidence="8">
    <location>
        <begin position="481"/>
        <end position="502"/>
    </location>
</feature>
<feature type="compositionally biased region" description="Basic and acidic residues" evidence="8">
    <location>
        <begin position="116"/>
        <end position="138"/>
    </location>
</feature>
<dbReference type="Pfam" id="PF00069">
    <property type="entry name" value="Pkinase"/>
    <property type="match status" value="1"/>
</dbReference>
<feature type="compositionally biased region" description="Low complexity" evidence="8">
    <location>
        <begin position="843"/>
        <end position="855"/>
    </location>
</feature>
<dbReference type="GO" id="GO:0005524">
    <property type="term" value="F:ATP binding"/>
    <property type="evidence" value="ECO:0007669"/>
    <property type="project" value="UniProtKB-UniRule"/>
</dbReference>
<feature type="compositionally biased region" description="Basic residues" evidence="8">
    <location>
        <begin position="320"/>
        <end position="330"/>
    </location>
</feature>
<keyword evidence="3" id="KW-0808">Transferase</keyword>
<organism evidence="11 12">
    <name type="scientific">Dendroctonus ponderosae</name>
    <name type="common">Mountain pine beetle</name>
    <dbReference type="NCBI Taxonomy" id="77166"/>
    <lineage>
        <taxon>Eukaryota</taxon>
        <taxon>Metazoa</taxon>
        <taxon>Ecdysozoa</taxon>
        <taxon>Arthropoda</taxon>
        <taxon>Hexapoda</taxon>
        <taxon>Insecta</taxon>
        <taxon>Pterygota</taxon>
        <taxon>Neoptera</taxon>
        <taxon>Endopterygota</taxon>
        <taxon>Coleoptera</taxon>
        <taxon>Polyphaga</taxon>
        <taxon>Cucujiformia</taxon>
        <taxon>Curculionidae</taxon>
        <taxon>Scolytinae</taxon>
        <taxon>Dendroctonus</taxon>
    </lineage>
</organism>
<dbReference type="Pfam" id="PF00433">
    <property type="entry name" value="Pkinase_C"/>
    <property type="match status" value="1"/>
</dbReference>
<evidence type="ECO:0000256" key="1">
    <source>
        <dbReference type="ARBA" id="ARBA00022527"/>
    </source>
</evidence>
<reference evidence="12" key="1">
    <citation type="journal article" date="2013" name="Genome Biol.">
        <title>Draft genome of the mountain pine beetle, Dendroctonus ponderosae Hopkins, a major forest pest.</title>
        <authorList>
            <person name="Keeling C.I."/>
            <person name="Yuen M.M."/>
            <person name="Liao N.Y."/>
            <person name="Docking T.R."/>
            <person name="Chan S.K."/>
            <person name="Taylor G.A."/>
            <person name="Palmquist D.L."/>
            <person name="Jackman S.D."/>
            <person name="Nguyen A."/>
            <person name="Li M."/>
            <person name="Henderson H."/>
            <person name="Janes J.K."/>
            <person name="Zhao Y."/>
            <person name="Pandoh P."/>
            <person name="Moore R."/>
            <person name="Sperling F.A."/>
            <person name="Huber D.P."/>
            <person name="Birol I."/>
            <person name="Jones S.J."/>
            <person name="Bohlmann J."/>
        </authorList>
    </citation>
    <scope>NUCLEOTIDE SEQUENCE</scope>
</reference>
<dbReference type="SUPFAM" id="SSF56112">
    <property type="entry name" value="Protein kinase-like (PK-like)"/>
    <property type="match status" value="1"/>
</dbReference>
<keyword evidence="2" id="KW-0597">Phosphoprotein</keyword>
<feature type="region of interest" description="Disordered" evidence="8">
    <location>
        <begin position="800"/>
        <end position="859"/>
    </location>
</feature>
<dbReference type="FunFam" id="3.30.200.20:FF:000020">
    <property type="entry name" value="Protein kinase C, alpha"/>
    <property type="match status" value="1"/>
</dbReference>
<dbReference type="Gene3D" id="3.30.200.20">
    <property type="entry name" value="Phosphorylase Kinase, domain 1"/>
    <property type="match status" value="1"/>
</dbReference>
<dbReference type="InterPro" id="IPR000961">
    <property type="entry name" value="AGC-kinase_C"/>
</dbReference>
<dbReference type="PANTHER" id="PTHR24351">
    <property type="entry name" value="RIBOSOMAL PROTEIN S6 KINASE"/>
    <property type="match status" value="1"/>
</dbReference>
<name>A0AAR5QHX0_DENPD</name>
<protein>
    <recommendedName>
        <fullName evidence="13">Non-specific serine/threonine protein kinase</fullName>
    </recommendedName>
</protein>
<evidence type="ECO:0000256" key="6">
    <source>
        <dbReference type="ARBA" id="ARBA00022840"/>
    </source>
</evidence>
<evidence type="ECO:0000256" key="2">
    <source>
        <dbReference type="ARBA" id="ARBA00022553"/>
    </source>
</evidence>
<dbReference type="GeneID" id="109546270"/>
<evidence type="ECO:0000256" key="7">
    <source>
        <dbReference type="PROSITE-ProRule" id="PRU10141"/>
    </source>
</evidence>
<keyword evidence="4 7" id="KW-0547">Nucleotide-binding</keyword>
<dbReference type="InterPro" id="IPR008271">
    <property type="entry name" value="Ser/Thr_kinase_AS"/>
</dbReference>
<evidence type="ECO:0008006" key="13">
    <source>
        <dbReference type="Google" id="ProtNLM"/>
    </source>
</evidence>
<dbReference type="EnsemblMetazoa" id="XM_019917177.1">
    <property type="protein sequence ID" value="XP_019772736.1"/>
    <property type="gene ID" value="LOC109546270"/>
</dbReference>
<dbReference type="SMART" id="SM00220">
    <property type="entry name" value="S_TKc"/>
    <property type="match status" value="1"/>
</dbReference>
<evidence type="ECO:0000256" key="3">
    <source>
        <dbReference type="ARBA" id="ARBA00022679"/>
    </source>
</evidence>
<dbReference type="SMART" id="SM00133">
    <property type="entry name" value="S_TK_X"/>
    <property type="match status" value="1"/>
</dbReference>
<feature type="domain" description="Protein kinase" evidence="9">
    <location>
        <begin position="960"/>
        <end position="1218"/>
    </location>
</feature>